<dbReference type="Proteomes" id="UP000518752">
    <property type="component" value="Unassembled WGS sequence"/>
</dbReference>
<feature type="compositionally biased region" description="Low complexity" evidence="1">
    <location>
        <begin position="57"/>
        <end position="67"/>
    </location>
</feature>
<evidence type="ECO:0000313" key="3">
    <source>
        <dbReference type="EMBL" id="KAF5390149.1"/>
    </source>
</evidence>
<name>A0A8H5HV46_9AGAR</name>
<gene>
    <name evidence="3" type="ORF">D9757_003768</name>
</gene>
<dbReference type="AlphaFoldDB" id="A0A8H5HV46"/>
<organism evidence="3 4">
    <name type="scientific">Collybiopsis confluens</name>
    <dbReference type="NCBI Taxonomy" id="2823264"/>
    <lineage>
        <taxon>Eukaryota</taxon>
        <taxon>Fungi</taxon>
        <taxon>Dikarya</taxon>
        <taxon>Basidiomycota</taxon>
        <taxon>Agaricomycotina</taxon>
        <taxon>Agaricomycetes</taxon>
        <taxon>Agaricomycetidae</taxon>
        <taxon>Agaricales</taxon>
        <taxon>Marasmiineae</taxon>
        <taxon>Omphalotaceae</taxon>
        <taxon>Collybiopsis</taxon>
    </lineage>
</organism>
<dbReference type="EMBL" id="JAACJN010000017">
    <property type="protein sequence ID" value="KAF5390149.1"/>
    <property type="molecule type" value="Genomic_DNA"/>
</dbReference>
<reference evidence="3 4" key="1">
    <citation type="journal article" date="2020" name="ISME J.">
        <title>Uncovering the hidden diversity of litter-decomposition mechanisms in mushroom-forming fungi.</title>
        <authorList>
            <person name="Floudas D."/>
            <person name="Bentzer J."/>
            <person name="Ahren D."/>
            <person name="Johansson T."/>
            <person name="Persson P."/>
            <person name="Tunlid A."/>
        </authorList>
    </citation>
    <scope>NUCLEOTIDE SEQUENCE [LARGE SCALE GENOMIC DNA]</scope>
    <source>
        <strain evidence="3 4">CBS 406.79</strain>
    </source>
</reference>
<evidence type="ECO:0000313" key="4">
    <source>
        <dbReference type="Proteomes" id="UP000518752"/>
    </source>
</evidence>
<evidence type="ECO:0000256" key="2">
    <source>
        <dbReference type="SAM" id="SignalP"/>
    </source>
</evidence>
<feature type="signal peptide" evidence="2">
    <location>
        <begin position="1"/>
        <end position="20"/>
    </location>
</feature>
<proteinExistence type="predicted"/>
<accession>A0A8H5HV46</accession>
<comment type="caution">
    <text evidence="3">The sequence shown here is derived from an EMBL/GenBank/DDBJ whole genome shotgun (WGS) entry which is preliminary data.</text>
</comment>
<feature type="chain" id="PRO_5034385131" evidence="2">
    <location>
        <begin position="21"/>
        <end position="259"/>
    </location>
</feature>
<feature type="region of interest" description="Disordered" evidence="1">
    <location>
        <begin position="57"/>
        <end position="87"/>
    </location>
</feature>
<sequence>MLPLLLWMSILHAIGADALARIQTLGVEGGVDASLNGTSSTAATSSMVATSTVASSSSSATGTASADSGDDDGQDQDAASTTPRPTHSWNWNYPPLLSHLPTPLPLLSNPNATAASDSDFYYSIFPAARRALLHTDSALRNLFTLLPATAVLSESAITTAAPTESTASSPLFGITRYQRLDSGASVSTSAAASGFDIISSASATASLAASAGFAGASPSATQIDRVGAKVTETTTMFLLLFSRLQVQAVSLRAYLLWQQ</sequence>
<evidence type="ECO:0000256" key="1">
    <source>
        <dbReference type="SAM" id="MobiDB-lite"/>
    </source>
</evidence>
<keyword evidence="4" id="KW-1185">Reference proteome</keyword>
<keyword evidence="2" id="KW-0732">Signal</keyword>
<protein>
    <submittedName>
        <fullName evidence="3">Uncharacterized protein</fullName>
    </submittedName>
</protein>